<feature type="transmembrane region" description="Helical" evidence="1">
    <location>
        <begin position="31"/>
        <end position="52"/>
    </location>
</feature>
<gene>
    <name evidence="2" type="ORF">GCM10010960_11090</name>
</gene>
<dbReference type="RefSeq" id="WP_188448639.1">
    <property type="nucleotide sequence ID" value="NZ_BMFO01000002.1"/>
</dbReference>
<feature type="transmembrane region" description="Helical" evidence="1">
    <location>
        <begin position="85"/>
        <end position="104"/>
    </location>
</feature>
<comment type="caution">
    <text evidence="2">The sequence shown here is derived from an EMBL/GenBank/DDBJ whole genome shotgun (WGS) entry which is preliminary data.</text>
</comment>
<feature type="transmembrane region" description="Helical" evidence="1">
    <location>
        <begin position="7"/>
        <end position="25"/>
    </location>
</feature>
<dbReference type="Proteomes" id="UP000632858">
    <property type="component" value="Unassembled WGS sequence"/>
</dbReference>
<reference evidence="2" key="2">
    <citation type="submission" date="2020-09" db="EMBL/GenBank/DDBJ databases">
        <authorList>
            <person name="Sun Q."/>
            <person name="Zhou Y."/>
        </authorList>
    </citation>
    <scope>NUCLEOTIDE SEQUENCE</scope>
    <source>
        <strain evidence="2">CGMCC 1.12726</strain>
    </source>
</reference>
<accession>A0A917CMC9</accession>
<sequence length="120" mass="13097">MSLSKRYALLGVVGMLAWQLLWQLRLAPSEVFPPAVAAGLAVAPMLPAALLATFRRPSAVFWAGVASLLYFCHAITELWTTPELWPLALVELALALWIIFSGNWDGLRAKLFSRFGAGKG</sequence>
<proteinExistence type="predicted"/>
<reference evidence="2" key="1">
    <citation type="journal article" date="2014" name="Int. J. Syst. Evol. Microbiol.">
        <title>Complete genome sequence of Corynebacterium casei LMG S-19264T (=DSM 44701T), isolated from a smear-ripened cheese.</title>
        <authorList>
            <consortium name="US DOE Joint Genome Institute (JGI-PGF)"/>
            <person name="Walter F."/>
            <person name="Albersmeier A."/>
            <person name="Kalinowski J."/>
            <person name="Ruckert C."/>
        </authorList>
    </citation>
    <scope>NUCLEOTIDE SEQUENCE</scope>
    <source>
        <strain evidence="2">CGMCC 1.12726</strain>
    </source>
</reference>
<keyword evidence="1" id="KW-0472">Membrane</keyword>
<organism evidence="2 3">
    <name type="scientific">Arenimonas maotaiensis</name>
    <dbReference type="NCBI Taxonomy" id="1446479"/>
    <lineage>
        <taxon>Bacteria</taxon>
        <taxon>Pseudomonadati</taxon>
        <taxon>Pseudomonadota</taxon>
        <taxon>Gammaproteobacteria</taxon>
        <taxon>Lysobacterales</taxon>
        <taxon>Lysobacteraceae</taxon>
        <taxon>Arenimonas</taxon>
    </lineage>
</organism>
<protein>
    <recommendedName>
        <fullName evidence="4">DUF2069 domain-containing protein</fullName>
    </recommendedName>
</protein>
<evidence type="ECO:0000256" key="1">
    <source>
        <dbReference type="SAM" id="Phobius"/>
    </source>
</evidence>
<dbReference type="InterPro" id="IPR018643">
    <property type="entry name" value="DUF2069_membrane"/>
</dbReference>
<evidence type="ECO:0008006" key="4">
    <source>
        <dbReference type="Google" id="ProtNLM"/>
    </source>
</evidence>
<keyword evidence="3" id="KW-1185">Reference proteome</keyword>
<keyword evidence="1" id="KW-1133">Transmembrane helix</keyword>
<dbReference type="EMBL" id="BMFO01000002">
    <property type="protein sequence ID" value="GGF90951.1"/>
    <property type="molecule type" value="Genomic_DNA"/>
</dbReference>
<dbReference type="Pfam" id="PF09842">
    <property type="entry name" value="DUF2069"/>
    <property type="match status" value="1"/>
</dbReference>
<name>A0A917CMC9_9GAMM</name>
<dbReference type="AlphaFoldDB" id="A0A917CMC9"/>
<keyword evidence="1" id="KW-0812">Transmembrane</keyword>
<feature type="transmembrane region" description="Helical" evidence="1">
    <location>
        <begin position="59"/>
        <end position="79"/>
    </location>
</feature>
<evidence type="ECO:0000313" key="2">
    <source>
        <dbReference type="EMBL" id="GGF90951.1"/>
    </source>
</evidence>
<evidence type="ECO:0000313" key="3">
    <source>
        <dbReference type="Proteomes" id="UP000632858"/>
    </source>
</evidence>